<dbReference type="InterPro" id="IPR017871">
    <property type="entry name" value="ABC_transporter-like_CS"/>
</dbReference>
<evidence type="ECO:0000256" key="3">
    <source>
        <dbReference type="ARBA" id="ARBA00022475"/>
    </source>
</evidence>
<evidence type="ECO:0000313" key="12">
    <source>
        <dbReference type="EMBL" id="BBJ54746.1"/>
    </source>
</evidence>
<dbReference type="PANTHER" id="PTHR42771:SF2">
    <property type="entry name" value="IRON(3+)-HYDROXAMATE IMPORT ATP-BINDING PROTEIN FHUC"/>
    <property type="match status" value="1"/>
</dbReference>
<feature type="compositionally biased region" description="Basic residues" evidence="10">
    <location>
        <begin position="320"/>
        <end position="334"/>
    </location>
</feature>
<dbReference type="GO" id="GO:0005886">
    <property type="term" value="C:plasma membrane"/>
    <property type="evidence" value="ECO:0007669"/>
    <property type="project" value="UniProtKB-SubCell"/>
</dbReference>
<dbReference type="PROSITE" id="PS50893">
    <property type="entry name" value="ABC_TRANSPORTER_2"/>
    <property type="match status" value="1"/>
</dbReference>
<dbReference type="SUPFAM" id="SSF52540">
    <property type="entry name" value="P-loop containing nucleoside triphosphate hydrolases"/>
    <property type="match status" value="1"/>
</dbReference>
<dbReference type="FunFam" id="3.40.50.300:FF:000134">
    <property type="entry name" value="Iron-enterobactin ABC transporter ATP-binding protein"/>
    <property type="match status" value="1"/>
</dbReference>
<keyword evidence="6" id="KW-0067">ATP-binding</keyword>
<keyword evidence="4" id="KW-0410">Iron transport</keyword>
<dbReference type="GO" id="GO:0016887">
    <property type="term" value="F:ATP hydrolysis activity"/>
    <property type="evidence" value="ECO:0007669"/>
    <property type="project" value="InterPro"/>
</dbReference>
<name>A0A499W3U0_STRAX</name>
<evidence type="ECO:0000259" key="11">
    <source>
        <dbReference type="PROSITE" id="PS50893"/>
    </source>
</evidence>
<evidence type="ECO:0000256" key="7">
    <source>
        <dbReference type="ARBA" id="ARBA00023004"/>
    </source>
</evidence>
<dbReference type="InterPro" id="IPR051535">
    <property type="entry name" value="Siderophore_ABC-ATPase"/>
</dbReference>
<evidence type="ECO:0000256" key="8">
    <source>
        <dbReference type="ARBA" id="ARBA00023065"/>
    </source>
</evidence>
<keyword evidence="9" id="KW-0472">Membrane</keyword>
<dbReference type="CDD" id="cd03214">
    <property type="entry name" value="ABC_Iron-Siderophores_B12_Hemin"/>
    <property type="match status" value="1"/>
</dbReference>
<dbReference type="InterPro" id="IPR027417">
    <property type="entry name" value="P-loop_NTPase"/>
</dbReference>
<feature type="compositionally biased region" description="Low complexity" evidence="10">
    <location>
        <begin position="225"/>
        <end position="244"/>
    </location>
</feature>
<dbReference type="GO" id="GO:0005524">
    <property type="term" value="F:ATP binding"/>
    <property type="evidence" value="ECO:0007669"/>
    <property type="project" value="UniProtKB-KW"/>
</dbReference>
<evidence type="ECO:0000256" key="10">
    <source>
        <dbReference type="SAM" id="MobiDB-lite"/>
    </source>
</evidence>
<feature type="region of interest" description="Disordered" evidence="10">
    <location>
        <begin position="259"/>
        <end position="357"/>
    </location>
</feature>
<dbReference type="PROSITE" id="PS00211">
    <property type="entry name" value="ABC_TRANSPORTER_1"/>
    <property type="match status" value="1"/>
</dbReference>
<dbReference type="GO" id="GO:0006826">
    <property type="term" value="P:iron ion transport"/>
    <property type="evidence" value="ECO:0007669"/>
    <property type="project" value="UniProtKB-KW"/>
</dbReference>
<gene>
    <name evidence="12" type="ORF">SAVMC3_73750</name>
</gene>
<dbReference type="PANTHER" id="PTHR42771">
    <property type="entry name" value="IRON(3+)-HYDROXAMATE IMPORT ATP-BINDING PROTEIN FHUC"/>
    <property type="match status" value="1"/>
</dbReference>
<dbReference type="InterPro" id="IPR003593">
    <property type="entry name" value="AAA+_ATPase"/>
</dbReference>
<evidence type="ECO:0000256" key="4">
    <source>
        <dbReference type="ARBA" id="ARBA00022496"/>
    </source>
</evidence>
<evidence type="ECO:0000256" key="9">
    <source>
        <dbReference type="ARBA" id="ARBA00023136"/>
    </source>
</evidence>
<organism evidence="12">
    <name type="scientific">Streptomyces avermitilis</name>
    <dbReference type="NCBI Taxonomy" id="33903"/>
    <lineage>
        <taxon>Bacteria</taxon>
        <taxon>Bacillati</taxon>
        <taxon>Actinomycetota</taxon>
        <taxon>Actinomycetes</taxon>
        <taxon>Kitasatosporales</taxon>
        <taxon>Streptomycetaceae</taxon>
        <taxon>Streptomyces</taxon>
    </lineage>
</organism>
<dbReference type="SMART" id="SM00382">
    <property type="entry name" value="AAA"/>
    <property type="match status" value="1"/>
</dbReference>
<dbReference type="Gene3D" id="3.40.50.300">
    <property type="entry name" value="P-loop containing nucleotide triphosphate hydrolases"/>
    <property type="match status" value="1"/>
</dbReference>
<comment type="subcellular location">
    <subcellularLocation>
        <location evidence="1">Cell membrane</location>
        <topology evidence="1">Peripheral membrane protein</topology>
    </subcellularLocation>
</comment>
<evidence type="ECO:0000256" key="6">
    <source>
        <dbReference type="ARBA" id="ARBA00022840"/>
    </source>
</evidence>
<evidence type="ECO:0000256" key="1">
    <source>
        <dbReference type="ARBA" id="ARBA00004202"/>
    </source>
</evidence>
<keyword evidence="7" id="KW-0408">Iron</keyword>
<proteinExistence type="predicted"/>
<keyword evidence="5" id="KW-0547">Nucleotide-binding</keyword>
<keyword evidence="8" id="KW-0406">Ion transport</keyword>
<keyword evidence="2" id="KW-0813">Transport</keyword>
<reference evidence="12" key="1">
    <citation type="submission" date="2019-04" db="EMBL/GenBank/DDBJ databases">
        <title>Draft genome sequences of Streptomyces avermitilis MC3.</title>
        <authorList>
            <person name="Komaki H."/>
            <person name="Tamura T."/>
            <person name="Hosoyama A."/>
        </authorList>
    </citation>
    <scope>NUCLEOTIDE SEQUENCE</scope>
    <source>
        <strain evidence="12">MC3</strain>
    </source>
</reference>
<keyword evidence="3" id="KW-1003">Cell membrane</keyword>
<dbReference type="EMBL" id="AP019621">
    <property type="protein sequence ID" value="BBJ54746.1"/>
    <property type="molecule type" value="Genomic_DNA"/>
</dbReference>
<evidence type="ECO:0000256" key="2">
    <source>
        <dbReference type="ARBA" id="ARBA00022448"/>
    </source>
</evidence>
<protein>
    <recommendedName>
        <fullName evidence="11">ABC transporter domain-containing protein</fullName>
    </recommendedName>
</protein>
<feature type="region of interest" description="Disordered" evidence="10">
    <location>
        <begin position="221"/>
        <end position="244"/>
    </location>
</feature>
<dbReference type="InterPro" id="IPR003439">
    <property type="entry name" value="ABC_transporter-like_ATP-bd"/>
</dbReference>
<dbReference type="Pfam" id="PF00005">
    <property type="entry name" value="ABC_tran"/>
    <property type="match status" value="1"/>
</dbReference>
<feature type="domain" description="ABC transporter" evidence="11">
    <location>
        <begin position="4"/>
        <end position="240"/>
    </location>
</feature>
<evidence type="ECO:0000256" key="5">
    <source>
        <dbReference type="ARBA" id="ARBA00022741"/>
    </source>
</evidence>
<accession>A0A499W3U0</accession>
<sequence>MNRLSADNVTLAYDQRVIAEQLSVEIPDNSFTVIVGPNACGKSTLLRALSRMLKPAEGRVLLDGQVIQSMPAKKVARTLGLLPQSSIAPDGITVGDLVGRGRYPHQGLLRQWSSEDERVVRESMESTGVAELADRYVDELSGGQRQRVWIAMALAQQTPLLLLDEPTTYLDIQHQIDVLDLCAELHEEQGRTLVAVLHDLNHAARYATHLIALRDGRAVAEGRRTTSSRPSWSRRSSACAARSSTTRRRAHRWWCRRPAGRGWQPRRPDRPRRPQRWLRGAPETDAGLRAAEEAPKRLLSRSRGCGGHRKAAVATAARGGHGRRRGPWRSRKAPRPVAVTEHRTPRRPQHRPATEDF</sequence>
<dbReference type="AlphaFoldDB" id="A0A499W3U0"/>